<dbReference type="AlphaFoldDB" id="A0A1B2I409"/>
<proteinExistence type="predicted"/>
<evidence type="ECO:0000313" key="2">
    <source>
        <dbReference type="Proteomes" id="UP000093044"/>
    </source>
</evidence>
<dbReference type="EMBL" id="CP016757">
    <property type="protein sequence ID" value="ANZ44720.1"/>
    <property type="molecule type" value="Genomic_DNA"/>
</dbReference>
<evidence type="ECO:0008006" key="3">
    <source>
        <dbReference type="Google" id="ProtNLM"/>
    </source>
</evidence>
<name>A0A1B2I409_9BACT</name>
<dbReference type="RefSeq" id="WP_066744135.1">
    <property type="nucleotide sequence ID" value="NZ_JBJEWI010000016.1"/>
</dbReference>
<organism evidence="1 2">
    <name type="scientific">Cloacibacillus porcorum</name>
    <dbReference type="NCBI Taxonomy" id="1197717"/>
    <lineage>
        <taxon>Bacteria</taxon>
        <taxon>Thermotogati</taxon>
        <taxon>Synergistota</taxon>
        <taxon>Synergistia</taxon>
        <taxon>Synergistales</taxon>
        <taxon>Synergistaceae</taxon>
        <taxon>Cloacibacillus</taxon>
    </lineage>
</organism>
<dbReference type="SUPFAM" id="SSF56935">
    <property type="entry name" value="Porins"/>
    <property type="match status" value="1"/>
</dbReference>
<dbReference type="Proteomes" id="UP000093044">
    <property type="component" value="Chromosome"/>
</dbReference>
<dbReference type="KEGG" id="cpor:BED41_06220"/>
<accession>A0A1B2I409</accession>
<gene>
    <name evidence="1" type="ORF">BED41_06220</name>
</gene>
<protein>
    <recommendedName>
        <fullName evidence="3">Porin</fullName>
    </recommendedName>
</protein>
<evidence type="ECO:0000313" key="1">
    <source>
        <dbReference type="EMBL" id="ANZ44720.1"/>
    </source>
</evidence>
<sequence length="468" mass="53110">MASVVARALVAVDAEKASKQDLELLKKLVMEFKDELDALGVKVDKLDKRVAVLEDGIGGWKIRGTFRFDAKFAGGDHDTNYYTANGADNEFTKSQFRLFLTKQISENTYFYAQYRTGSDSAGNSDGRGDLQHMRWSHLYVNTKLPYDIDFRVGRFGVDFESDYGLYTDNDAIFGDFRTDGFRLTKKWNTFKATAIVGRNDNFGNDYGMDINRGEGTYMTYALDLNWQPNEKLFAGATGYWFKADSTTRNVTENVVENNKVVGKSVVKSIDGDYDIDIYGLYAGYSFTPSIQLKGIYYFQSLGSDVMTYGAVKAGDTEDSPKAWKAILDIKQDLLKFTGLWIEYSQQDNTFLGYENRYSIGGGGGNYDYVGRNMDYANPYGTSKWWFVKADQKWNDKWSSFVRFANVDYDTDYLDDATEWGVGIGYQYTPALYFELAYDQVDHGDTNLLGFDGATGKDHVVRFRTTVNF</sequence>
<reference evidence="1" key="1">
    <citation type="submission" date="2016-08" db="EMBL/GenBank/DDBJ databases">
        <title>Complete genome of Cloacibacillus porcorum.</title>
        <authorList>
            <person name="Looft T."/>
            <person name="Bayles D.O."/>
            <person name="Alt D.P."/>
        </authorList>
    </citation>
    <scope>NUCLEOTIDE SEQUENCE [LARGE SCALE GENOMIC DNA]</scope>
    <source>
        <strain evidence="1">CL-84</strain>
    </source>
</reference>
<keyword evidence="2" id="KW-1185">Reference proteome</keyword>
<dbReference type="STRING" id="1197717.BED41_06220"/>